<comment type="caution">
    <text evidence="6">The sequence shown here is derived from an EMBL/GenBank/DDBJ whole genome shotgun (WGS) entry which is preliminary data.</text>
</comment>
<accession>A0AAW2RBT0</accession>
<feature type="domain" description="Bifunctional inhibitor/plant lipid transfer protein/seed storage helical" evidence="5">
    <location>
        <begin position="320"/>
        <end position="403"/>
    </location>
</feature>
<dbReference type="InterPro" id="IPR000528">
    <property type="entry name" value="Plant_nsLTP"/>
</dbReference>
<dbReference type="PRINTS" id="PR00382">
    <property type="entry name" value="LIPIDTRNSFER"/>
</dbReference>
<dbReference type="EMBL" id="JACGWM010000004">
    <property type="protein sequence ID" value="KAL0377096.1"/>
    <property type="molecule type" value="Genomic_DNA"/>
</dbReference>
<dbReference type="Gene3D" id="1.10.110.10">
    <property type="entry name" value="Plant lipid-transfer and hydrophobic proteins"/>
    <property type="match status" value="1"/>
</dbReference>
<comment type="function">
    <text evidence="4">Plant non-specific lipid-transfer proteins transfer phospholipids as well as galactolipids across membranes. May play a role in wax or cutin deposition in the cell walls of expanding epidermal cells and certain secretory tissues.</text>
</comment>
<dbReference type="PROSITE" id="PS00597">
    <property type="entry name" value="PLANT_LTP"/>
    <property type="match status" value="1"/>
</dbReference>
<proteinExistence type="inferred from homology"/>
<reference evidence="6" key="1">
    <citation type="submission" date="2020-06" db="EMBL/GenBank/DDBJ databases">
        <authorList>
            <person name="Li T."/>
            <person name="Hu X."/>
            <person name="Zhang T."/>
            <person name="Song X."/>
            <person name="Zhang H."/>
            <person name="Dai N."/>
            <person name="Sheng W."/>
            <person name="Hou X."/>
            <person name="Wei L."/>
        </authorList>
    </citation>
    <scope>NUCLEOTIDE SEQUENCE</scope>
    <source>
        <strain evidence="6">KEN8</strain>
        <tissue evidence="6">Leaf</tissue>
    </source>
</reference>
<protein>
    <recommendedName>
        <fullName evidence="4">Non-specific lipid-transfer protein</fullName>
    </recommendedName>
</protein>
<evidence type="ECO:0000256" key="3">
    <source>
        <dbReference type="ARBA" id="ARBA00023121"/>
    </source>
</evidence>
<dbReference type="CDD" id="cd01960">
    <property type="entry name" value="nsLTP1"/>
    <property type="match status" value="1"/>
</dbReference>
<dbReference type="PANTHER" id="PTHR33076">
    <property type="entry name" value="NON-SPECIFIC LIPID-TRANSFER PROTEIN 2-RELATED"/>
    <property type="match status" value="1"/>
</dbReference>
<reference evidence="6" key="2">
    <citation type="journal article" date="2024" name="Plant">
        <title>Genomic evolution and insights into agronomic trait innovations of Sesamum species.</title>
        <authorList>
            <person name="Miao H."/>
            <person name="Wang L."/>
            <person name="Qu L."/>
            <person name="Liu H."/>
            <person name="Sun Y."/>
            <person name="Le M."/>
            <person name="Wang Q."/>
            <person name="Wei S."/>
            <person name="Zheng Y."/>
            <person name="Lin W."/>
            <person name="Duan Y."/>
            <person name="Cao H."/>
            <person name="Xiong S."/>
            <person name="Wang X."/>
            <person name="Wei L."/>
            <person name="Li C."/>
            <person name="Ma Q."/>
            <person name="Ju M."/>
            <person name="Zhao R."/>
            <person name="Li G."/>
            <person name="Mu C."/>
            <person name="Tian Q."/>
            <person name="Mei H."/>
            <person name="Zhang T."/>
            <person name="Gao T."/>
            <person name="Zhang H."/>
        </authorList>
    </citation>
    <scope>NUCLEOTIDE SEQUENCE</scope>
    <source>
        <strain evidence="6">KEN8</strain>
    </source>
</reference>
<dbReference type="GO" id="GO:0006869">
    <property type="term" value="P:lipid transport"/>
    <property type="evidence" value="ECO:0007669"/>
    <property type="project" value="InterPro"/>
</dbReference>
<evidence type="ECO:0000259" key="5">
    <source>
        <dbReference type="SMART" id="SM00499"/>
    </source>
</evidence>
<dbReference type="AlphaFoldDB" id="A0AAW2RBT0"/>
<name>A0AAW2RBT0_9LAMI</name>
<evidence type="ECO:0000256" key="1">
    <source>
        <dbReference type="ARBA" id="ARBA00009748"/>
    </source>
</evidence>
<comment type="similarity">
    <text evidence="1 4">Belongs to the plant LTP family.</text>
</comment>
<gene>
    <name evidence="6" type="ORF">Scaly_0827200</name>
</gene>
<organism evidence="6">
    <name type="scientific">Sesamum calycinum</name>
    <dbReference type="NCBI Taxonomy" id="2727403"/>
    <lineage>
        <taxon>Eukaryota</taxon>
        <taxon>Viridiplantae</taxon>
        <taxon>Streptophyta</taxon>
        <taxon>Embryophyta</taxon>
        <taxon>Tracheophyta</taxon>
        <taxon>Spermatophyta</taxon>
        <taxon>Magnoliopsida</taxon>
        <taxon>eudicotyledons</taxon>
        <taxon>Gunneridae</taxon>
        <taxon>Pentapetalae</taxon>
        <taxon>asterids</taxon>
        <taxon>lamiids</taxon>
        <taxon>Lamiales</taxon>
        <taxon>Pedaliaceae</taxon>
        <taxon>Sesamum</taxon>
    </lineage>
</organism>
<sequence>MDEESLHYPLSDDYHVTFGIPLDIQALEHRTSHDKDENQVNFDFGSEDINNSTPKVFGFGRLAKIGESPWCLPEAPVCMHCGAKRFHREPPGFCCSNGQVSLSALNVPNELRDLFFGKGTNLQLYFHDIENEVDNRLAVSDKLKQELVLMIMKLLEINEYIIPTVDQVAAIWKDSDECEESQSRDIRVYPKSGRSQKIEYYYGCYDPLQYPLLFPRGEPGWHVGIKRKKLSERIGSQKRMRLCEGEHMVHPSRVSSSTQLLQVELLKNSPTSGKLYLLENIIAIDSKCVLVINQYYCILIGYCNNMSMIFAPQGEAAIGCGTVVSYLNPCLPYVTNKGPLGSCCSGVKDLYGAAKTTPDRQSVCNCLKSLAGSYKGVDLSKAAGLPGQCGVNIPYKISPSTDCSKVN</sequence>
<dbReference type="SMART" id="SM00499">
    <property type="entry name" value="AAI"/>
    <property type="match status" value="1"/>
</dbReference>
<dbReference type="SUPFAM" id="SSF47699">
    <property type="entry name" value="Bifunctional inhibitor/lipid-transfer protein/seed storage 2S albumin"/>
    <property type="match status" value="1"/>
</dbReference>
<evidence type="ECO:0000313" key="6">
    <source>
        <dbReference type="EMBL" id="KAL0377096.1"/>
    </source>
</evidence>
<dbReference type="GO" id="GO:0008289">
    <property type="term" value="F:lipid binding"/>
    <property type="evidence" value="ECO:0007669"/>
    <property type="project" value="UniProtKB-KW"/>
</dbReference>
<evidence type="ECO:0000256" key="2">
    <source>
        <dbReference type="ARBA" id="ARBA00022448"/>
    </source>
</evidence>
<dbReference type="Pfam" id="PF00234">
    <property type="entry name" value="Tryp_alpha_amyl"/>
    <property type="match status" value="1"/>
</dbReference>
<dbReference type="InterPro" id="IPR036312">
    <property type="entry name" value="Bifun_inhib/LTP/seed_sf"/>
</dbReference>
<dbReference type="InterPro" id="IPR016140">
    <property type="entry name" value="Bifunc_inhib/LTP/seed_store"/>
</dbReference>
<evidence type="ECO:0000256" key="4">
    <source>
        <dbReference type="RuleBase" id="RU000628"/>
    </source>
</evidence>
<keyword evidence="2 4" id="KW-0813">Transport</keyword>
<keyword evidence="3 4" id="KW-0446">Lipid-binding</keyword>